<keyword evidence="6" id="KW-1185">Reference proteome</keyword>
<dbReference type="GO" id="GO:0022857">
    <property type="term" value="F:transmembrane transporter activity"/>
    <property type="evidence" value="ECO:0007669"/>
    <property type="project" value="InterPro"/>
</dbReference>
<dbReference type="AlphaFoldDB" id="A0A4R1B8S3"/>
<evidence type="ECO:0000313" key="5">
    <source>
        <dbReference type="EMBL" id="TCJ12569.1"/>
    </source>
</evidence>
<dbReference type="InterPro" id="IPR027417">
    <property type="entry name" value="P-loop_NTPase"/>
</dbReference>
<dbReference type="InterPro" id="IPR008995">
    <property type="entry name" value="Mo/tungstate-bd_C_term_dom"/>
</dbReference>
<evidence type="ECO:0000256" key="3">
    <source>
        <dbReference type="ARBA" id="ARBA00022840"/>
    </source>
</evidence>
<dbReference type="InterPro" id="IPR003593">
    <property type="entry name" value="AAA+_ATPase"/>
</dbReference>
<dbReference type="SMART" id="SM00382">
    <property type="entry name" value="AAA"/>
    <property type="match status" value="1"/>
</dbReference>
<evidence type="ECO:0000256" key="2">
    <source>
        <dbReference type="ARBA" id="ARBA00022741"/>
    </source>
</evidence>
<dbReference type="Gene3D" id="3.40.50.300">
    <property type="entry name" value="P-loop containing nucleotide triphosphate hydrolases"/>
    <property type="match status" value="1"/>
</dbReference>
<dbReference type="PANTHER" id="PTHR42781">
    <property type="entry name" value="SPERMIDINE/PUTRESCINE IMPORT ATP-BINDING PROTEIN POTA"/>
    <property type="match status" value="1"/>
</dbReference>
<evidence type="ECO:0000256" key="1">
    <source>
        <dbReference type="ARBA" id="ARBA00022448"/>
    </source>
</evidence>
<dbReference type="PANTHER" id="PTHR42781:SF4">
    <property type="entry name" value="SPERMIDINE_PUTRESCINE IMPORT ATP-BINDING PROTEIN POTA"/>
    <property type="match status" value="1"/>
</dbReference>
<dbReference type="SUPFAM" id="SSF50331">
    <property type="entry name" value="MOP-like"/>
    <property type="match status" value="1"/>
</dbReference>
<dbReference type="SUPFAM" id="SSF52540">
    <property type="entry name" value="P-loop containing nucleoside triphosphate hydrolases"/>
    <property type="match status" value="1"/>
</dbReference>
<name>A0A4R1B8S3_9BACT</name>
<reference evidence="5 6" key="1">
    <citation type="submission" date="2019-03" db="EMBL/GenBank/DDBJ databases">
        <authorList>
            <person name="Kim M.K.M."/>
        </authorList>
    </citation>
    <scope>NUCLEOTIDE SEQUENCE [LARGE SCALE GENOMIC DNA]</scope>
    <source>
        <strain evidence="5 6">17J68-12</strain>
    </source>
</reference>
<protein>
    <submittedName>
        <fullName evidence="5">ABC transporter ATP-binding protein</fullName>
    </submittedName>
</protein>
<dbReference type="Pfam" id="PF00005">
    <property type="entry name" value="ABC_tran"/>
    <property type="match status" value="1"/>
</dbReference>
<proteinExistence type="predicted"/>
<dbReference type="Proteomes" id="UP000295334">
    <property type="component" value="Unassembled WGS sequence"/>
</dbReference>
<dbReference type="Pfam" id="PF08402">
    <property type="entry name" value="TOBE_2"/>
    <property type="match status" value="1"/>
</dbReference>
<dbReference type="EMBL" id="SJZI01000050">
    <property type="protein sequence ID" value="TCJ12569.1"/>
    <property type="molecule type" value="Genomic_DNA"/>
</dbReference>
<keyword evidence="2" id="KW-0547">Nucleotide-binding</keyword>
<dbReference type="GO" id="GO:0016887">
    <property type="term" value="F:ATP hydrolysis activity"/>
    <property type="evidence" value="ECO:0007669"/>
    <property type="project" value="InterPro"/>
</dbReference>
<gene>
    <name evidence="5" type="ORF">EPD60_14970</name>
</gene>
<accession>A0A4R1B8S3</accession>
<evidence type="ECO:0000259" key="4">
    <source>
        <dbReference type="PROSITE" id="PS50893"/>
    </source>
</evidence>
<keyword evidence="3 5" id="KW-0067">ATP-binding</keyword>
<keyword evidence="1" id="KW-0813">Transport</keyword>
<evidence type="ECO:0000313" key="6">
    <source>
        <dbReference type="Proteomes" id="UP000295334"/>
    </source>
</evidence>
<dbReference type="InterPro" id="IPR013611">
    <property type="entry name" value="Transp-assoc_OB_typ2"/>
</dbReference>
<feature type="domain" description="ABC transporter" evidence="4">
    <location>
        <begin position="30"/>
        <end position="257"/>
    </location>
</feature>
<dbReference type="GO" id="GO:0043190">
    <property type="term" value="C:ATP-binding cassette (ABC) transporter complex"/>
    <property type="evidence" value="ECO:0007669"/>
    <property type="project" value="InterPro"/>
</dbReference>
<dbReference type="GO" id="GO:0005524">
    <property type="term" value="F:ATP binding"/>
    <property type="evidence" value="ECO:0007669"/>
    <property type="project" value="UniProtKB-KW"/>
</dbReference>
<dbReference type="InterPro" id="IPR003439">
    <property type="entry name" value="ABC_transporter-like_ATP-bd"/>
</dbReference>
<dbReference type="InterPro" id="IPR050093">
    <property type="entry name" value="ABC_SmlMolc_Importer"/>
</dbReference>
<sequence>MVAAQAPRYRQRALPQPIVLDYLAARMAFLEVQDIRKRVGTDFELTSGSFSLEKGSQWAIAGATGSGKSTLLKIISGLEQPDGGAVIFEGKRVKGPAERLIPGHEKIGYLSQHFELRHHYRVEELLDRVNSLSYTEAMWIYDLCRITHLLQRKENELSGGERQRVATARLLVQRPSLLLLDEPFSNLDRNHKTRMQSVISAIGAELGITCMLVTHDPLDSLSWADTIVVLENGRQVQRGTPQQLYRQPVSEYVAGLFGPYNLLTLAQAEAFAGVNTFHPEGRDIGIRPEGLFLLPPSEPGARGTIRHLYYYGSHFEAEVFVAGHPLRARVHGRNWSHGQEVSVVADAGQVWYV</sequence>
<organism evidence="5 6">
    <name type="scientific">Flaviaesturariibacter flavus</name>
    <dbReference type="NCBI Taxonomy" id="2502780"/>
    <lineage>
        <taxon>Bacteria</taxon>
        <taxon>Pseudomonadati</taxon>
        <taxon>Bacteroidota</taxon>
        <taxon>Chitinophagia</taxon>
        <taxon>Chitinophagales</taxon>
        <taxon>Chitinophagaceae</taxon>
        <taxon>Flaviaestuariibacter</taxon>
    </lineage>
</organism>
<comment type="caution">
    <text evidence="5">The sequence shown here is derived from an EMBL/GenBank/DDBJ whole genome shotgun (WGS) entry which is preliminary data.</text>
</comment>
<dbReference type="OrthoDB" id="9802264at2"/>
<dbReference type="PROSITE" id="PS50893">
    <property type="entry name" value="ABC_TRANSPORTER_2"/>
    <property type="match status" value="1"/>
</dbReference>